<evidence type="ECO:0000313" key="2">
    <source>
        <dbReference type="EMBL" id="KIY99763.1"/>
    </source>
</evidence>
<dbReference type="RefSeq" id="XP_013898783.1">
    <property type="nucleotide sequence ID" value="XM_014043329.1"/>
</dbReference>
<dbReference type="PANTHER" id="PTHR34202:SF1">
    <property type="entry name" value="UPF0548 PROTEIN"/>
    <property type="match status" value="1"/>
</dbReference>
<dbReference type="OrthoDB" id="46304at2759"/>
<dbReference type="AlphaFoldDB" id="A0A0D2KWX4"/>
<dbReference type="EMBL" id="KK101750">
    <property type="protein sequence ID" value="KIY99763.1"/>
    <property type="molecule type" value="Genomic_DNA"/>
</dbReference>
<dbReference type="KEGG" id="mng:MNEG_8198"/>
<sequence>MRSRQVNHVDAGASVTAPDLPPAVKDRGYMITTNRRKVGEGQKVYDAAVAAIQKWEQLQLGWNFTTKPAVKTGTKICSATQTVIPWTVLPAQVVYSQDEAADFGGGDKGRRFAVGLASLSGHLLAGEERFAVELHSDGSVWYDVFLFSRPNTLLAWASLPVIKLMQIRYVNDSISALAARVA</sequence>
<proteinExistence type="predicted"/>
<dbReference type="PANTHER" id="PTHR34202">
    <property type="entry name" value="UPF0548 PROTEIN"/>
    <property type="match status" value="1"/>
</dbReference>
<dbReference type="Proteomes" id="UP000054498">
    <property type="component" value="Unassembled WGS sequence"/>
</dbReference>
<name>A0A0D2KWX4_9CHLO</name>
<gene>
    <name evidence="2" type="ORF">MNEG_8198</name>
</gene>
<evidence type="ECO:0000259" key="1">
    <source>
        <dbReference type="Pfam" id="PF09348"/>
    </source>
</evidence>
<accession>A0A0D2KWX4</accession>
<keyword evidence="3" id="KW-1185">Reference proteome</keyword>
<organism evidence="2 3">
    <name type="scientific">Monoraphidium neglectum</name>
    <dbReference type="NCBI Taxonomy" id="145388"/>
    <lineage>
        <taxon>Eukaryota</taxon>
        <taxon>Viridiplantae</taxon>
        <taxon>Chlorophyta</taxon>
        <taxon>core chlorophytes</taxon>
        <taxon>Chlorophyceae</taxon>
        <taxon>CS clade</taxon>
        <taxon>Sphaeropleales</taxon>
        <taxon>Selenastraceae</taxon>
        <taxon>Monoraphidium</taxon>
    </lineage>
</organism>
<reference evidence="2 3" key="1">
    <citation type="journal article" date="2013" name="BMC Genomics">
        <title>Reconstruction of the lipid metabolism for the microalga Monoraphidium neglectum from its genome sequence reveals characteristics suitable for biofuel production.</title>
        <authorList>
            <person name="Bogen C."/>
            <person name="Al-Dilaimi A."/>
            <person name="Albersmeier A."/>
            <person name="Wichmann J."/>
            <person name="Grundmann M."/>
            <person name="Rupp O."/>
            <person name="Lauersen K.J."/>
            <person name="Blifernez-Klassen O."/>
            <person name="Kalinowski J."/>
            <person name="Goesmann A."/>
            <person name="Mussgnug J.H."/>
            <person name="Kruse O."/>
        </authorList>
    </citation>
    <scope>NUCLEOTIDE SEQUENCE [LARGE SCALE GENOMIC DNA]</scope>
    <source>
        <strain evidence="2 3">SAG 48.87</strain>
    </source>
</reference>
<dbReference type="Pfam" id="PF09348">
    <property type="entry name" value="DUF1990"/>
    <property type="match status" value="1"/>
</dbReference>
<protein>
    <recommendedName>
        <fullName evidence="1">DUF1990 domain-containing protein</fullName>
    </recommendedName>
</protein>
<feature type="domain" description="DUF1990" evidence="1">
    <location>
        <begin position="27"/>
        <end position="175"/>
    </location>
</feature>
<evidence type="ECO:0000313" key="3">
    <source>
        <dbReference type="Proteomes" id="UP000054498"/>
    </source>
</evidence>
<dbReference type="GeneID" id="25741074"/>
<dbReference type="InterPro" id="IPR018960">
    <property type="entry name" value="DUF1990"/>
</dbReference>